<evidence type="ECO:0000313" key="1">
    <source>
        <dbReference type="EMBL" id="KAH3863810.1"/>
    </source>
</evidence>
<evidence type="ECO:0000313" key="2">
    <source>
        <dbReference type="Proteomes" id="UP000828390"/>
    </source>
</evidence>
<reference evidence="1" key="1">
    <citation type="journal article" date="2019" name="bioRxiv">
        <title>The Genome of the Zebra Mussel, Dreissena polymorpha: A Resource for Invasive Species Research.</title>
        <authorList>
            <person name="McCartney M.A."/>
            <person name="Auch B."/>
            <person name="Kono T."/>
            <person name="Mallez S."/>
            <person name="Zhang Y."/>
            <person name="Obille A."/>
            <person name="Becker A."/>
            <person name="Abrahante J.E."/>
            <person name="Garbe J."/>
            <person name="Badalamenti J.P."/>
            <person name="Herman A."/>
            <person name="Mangelson H."/>
            <person name="Liachko I."/>
            <person name="Sullivan S."/>
            <person name="Sone E.D."/>
            <person name="Koren S."/>
            <person name="Silverstein K.A.T."/>
            <person name="Beckman K.B."/>
            <person name="Gohl D.M."/>
        </authorList>
    </citation>
    <scope>NUCLEOTIDE SEQUENCE</scope>
    <source>
        <strain evidence="1">Duluth1</strain>
        <tissue evidence="1">Whole animal</tissue>
    </source>
</reference>
<sequence length="55" mass="5647">MCYAPNPLQCDILAASFSPAPEAFNAPGDFVGVTSPDPFFGECNELLGLTGAALV</sequence>
<comment type="caution">
    <text evidence="1">The sequence shown here is derived from an EMBL/GenBank/DDBJ whole genome shotgun (WGS) entry which is preliminary data.</text>
</comment>
<reference evidence="1" key="2">
    <citation type="submission" date="2020-11" db="EMBL/GenBank/DDBJ databases">
        <authorList>
            <person name="McCartney M.A."/>
            <person name="Auch B."/>
            <person name="Kono T."/>
            <person name="Mallez S."/>
            <person name="Becker A."/>
            <person name="Gohl D.M."/>
            <person name="Silverstein K.A.T."/>
            <person name="Koren S."/>
            <person name="Bechman K.B."/>
            <person name="Herman A."/>
            <person name="Abrahante J.E."/>
            <person name="Garbe J."/>
        </authorList>
    </citation>
    <scope>NUCLEOTIDE SEQUENCE</scope>
    <source>
        <strain evidence="1">Duluth1</strain>
        <tissue evidence="1">Whole animal</tissue>
    </source>
</reference>
<proteinExistence type="predicted"/>
<protein>
    <submittedName>
        <fullName evidence="1">Uncharacterized protein</fullName>
    </submittedName>
</protein>
<dbReference type="EMBL" id="JAIWYP010000002">
    <property type="protein sequence ID" value="KAH3863810.1"/>
    <property type="molecule type" value="Genomic_DNA"/>
</dbReference>
<gene>
    <name evidence="1" type="ORF">DPMN_026810</name>
</gene>
<keyword evidence="2" id="KW-1185">Reference proteome</keyword>
<dbReference type="Proteomes" id="UP000828390">
    <property type="component" value="Unassembled WGS sequence"/>
</dbReference>
<name>A0A9D4LRZ7_DREPO</name>
<organism evidence="1 2">
    <name type="scientific">Dreissena polymorpha</name>
    <name type="common">Zebra mussel</name>
    <name type="synonym">Mytilus polymorpha</name>
    <dbReference type="NCBI Taxonomy" id="45954"/>
    <lineage>
        <taxon>Eukaryota</taxon>
        <taxon>Metazoa</taxon>
        <taxon>Spiralia</taxon>
        <taxon>Lophotrochozoa</taxon>
        <taxon>Mollusca</taxon>
        <taxon>Bivalvia</taxon>
        <taxon>Autobranchia</taxon>
        <taxon>Heteroconchia</taxon>
        <taxon>Euheterodonta</taxon>
        <taxon>Imparidentia</taxon>
        <taxon>Neoheterodontei</taxon>
        <taxon>Myida</taxon>
        <taxon>Dreissenoidea</taxon>
        <taxon>Dreissenidae</taxon>
        <taxon>Dreissena</taxon>
    </lineage>
</organism>
<accession>A0A9D4LRZ7</accession>
<dbReference type="AlphaFoldDB" id="A0A9D4LRZ7"/>